<reference evidence="2" key="1">
    <citation type="submission" date="2025-08" db="UniProtKB">
        <authorList>
            <consortium name="RefSeq"/>
        </authorList>
    </citation>
    <scope>IDENTIFICATION</scope>
    <source>
        <tissue evidence="2">Young leaves</tissue>
    </source>
</reference>
<sequence>MAHFQSAHGGGRSVEIVSGKRYGGDGSCQIYGSPNLATTTNRVGPAAAAAKPWRFGDPEGKRRKRIAKYKVYTVEGKVKDSLRKGLQWIKTKCSRIVHGY</sequence>
<name>A0A6J1GAV9_CUCMO</name>
<organism evidence="1 2">
    <name type="scientific">Cucurbita moschata</name>
    <name type="common">Winter crookneck squash</name>
    <name type="synonym">Cucurbita pepo var. moschata</name>
    <dbReference type="NCBI Taxonomy" id="3662"/>
    <lineage>
        <taxon>Eukaryota</taxon>
        <taxon>Viridiplantae</taxon>
        <taxon>Streptophyta</taxon>
        <taxon>Embryophyta</taxon>
        <taxon>Tracheophyta</taxon>
        <taxon>Spermatophyta</taxon>
        <taxon>Magnoliopsida</taxon>
        <taxon>eudicotyledons</taxon>
        <taxon>Gunneridae</taxon>
        <taxon>Pentapetalae</taxon>
        <taxon>rosids</taxon>
        <taxon>fabids</taxon>
        <taxon>Cucurbitales</taxon>
        <taxon>Cucurbitaceae</taxon>
        <taxon>Cucurbiteae</taxon>
        <taxon>Cucurbita</taxon>
    </lineage>
</organism>
<evidence type="ECO:0000313" key="2">
    <source>
        <dbReference type="RefSeq" id="XP_022949041.1"/>
    </source>
</evidence>
<dbReference type="PANTHER" id="PTHR33193">
    <property type="entry name" value="DOMAIN PROTEIN, PUTATIVE (DUF3511)-RELATED"/>
    <property type="match status" value="1"/>
</dbReference>
<gene>
    <name evidence="2" type="primary">LOC111452504</name>
</gene>
<dbReference type="Proteomes" id="UP000504609">
    <property type="component" value="Unplaced"/>
</dbReference>
<dbReference type="PANTHER" id="PTHR33193:SF13">
    <property type="entry name" value="EXPRESSED PROTEIN"/>
    <property type="match status" value="1"/>
</dbReference>
<proteinExistence type="predicted"/>
<keyword evidence="1" id="KW-1185">Reference proteome</keyword>
<dbReference type="GeneID" id="111452504"/>
<dbReference type="InterPro" id="IPR021899">
    <property type="entry name" value="DUF3511"/>
</dbReference>
<dbReference type="AlphaFoldDB" id="A0A6J1GAV9"/>
<protein>
    <submittedName>
        <fullName evidence="2">Uncharacterized protein LOC111452504</fullName>
    </submittedName>
</protein>
<dbReference type="Pfam" id="PF12023">
    <property type="entry name" value="DUF3511"/>
    <property type="match status" value="1"/>
</dbReference>
<accession>A0A6J1GAV9</accession>
<dbReference type="KEGG" id="cmos:111452504"/>
<evidence type="ECO:0000313" key="1">
    <source>
        <dbReference type="Proteomes" id="UP000504609"/>
    </source>
</evidence>
<dbReference type="RefSeq" id="XP_022949041.1">
    <property type="nucleotide sequence ID" value="XM_023093273.1"/>
</dbReference>